<dbReference type="RefSeq" id="WP_246295921.1">
    <property type="nucleotide sequence ID" value="NZ_BAAATH010000025.1"/>
</dbReference>
<evidence type="ECO:0000256" key="1">
    <source>
        <dbReference type="SAM" id="MobiDB-lite"/>
    </source>
</evidence>
<evidence type="ECO:0000313" key="3">
    <source>
        <dbReference type="EMBL" id="GFE07189.1"/>
    </source>
</evidence>
<dbReference type="Proteomes" id="UP000435837">
    <property type="component" value="Unassembled WGS sequence"/>
</dbReference>
<dbReference type="PROSITE" id="PS51257">
    <property type="entry name" value="PROKAR_LIPOPROTEIN"/>
    <property type="match status" value="1"/>
</dbReference>
<gene>
    <name evidence="3" type="ORF">Scani_34570</name>
</gene>
<dbReference type="EMBL" id="BLIN01000004">
    <property type="protein sequence ID" value="GFE07189.1"/>
    <property type="molecule type" value="Genomic_DNA"/>
</dbReference>
<feature type="region of interest" description="Disordered" evidence="1">
    <location>
        <begin position="33"/>
        <end position="61"/>
    </location>
</feature>
<name>A0A640S7G5_9ACTN</name>
<feature type="compositionally biased region" description="Polar residues" evidence="1">
    <location>
        <begin position="33"/>
        <end position="46"/>
    </location>
</feature>
<evidence type="ECO:0000313" key="4">
    <source>
        <dbReference type="Proteomes" id="UP000435837"/>
    </source>
</evidence>
<dbReference type="AlphaFoldDB" id="A0A640S7G5"/>
<proteinExistence type="predicted"/>
<evidence type="ECO:0000256" key="2">
    <source>
        <dbReference type="SAM" id="SignalP"/>
    </source>
</evidence>
<protein>
    <recommendedName>
        <fullName evidence="5">Secreted protein/lipoprotein</fullName>
    </recommendedName>
</protein>
<comment type="caution">
    <text evidence="3">The sequence shown here is derived from an EMBL/GenBank/DDBJ whole genome shotgun (WGS) entry which is preliminary data.</text>
</comment>
<feature type="signal peptide" evidence="2">
    <location>
        <begin position="1"/>
        <end position="36"/>
    </location>
</feature>
<keyword evidence="2" id="KW-0732">Signal</keyword>
<feature type="chain" id="PRO_5038678754" description="Secreted protein/lipoprotein" evidence="2">
    <location>
        <begin position="37"/>
        <end position="196"/>
    </location>
</feature>
<organism evidence="3 4">
    <name type="scientific">Streptomyces caniferus</name>
    <dbReference type="NCBI Taxonomy" id="285557"/>
    <lineage>
        <taxon>Bacteria</taxon>
        <taxon>Bacillati</taxon>
        <taxon>Actinomycetota</taxon>
        <taxon>Actinomycetes</taxon>
        <taxon>Kitasatosporales</taxon>
        <taxon>Streptomycetaceae</taxon>
        <taxon>Streptomyces</taxon>
    </lineage>
</organism>
<sequence>MRTARSRDRYRRPQNSMIALFTAGCATLAVTSCSGASDTPKASPTPSAAHPTKSADPTETAKKDAVATYQAYWKEVAKLYADRSGKSAHLKKYAASAALKNVESDAKQAHDHNRIHIGKVAVGNPTVTDLDVKSKTPRATLSSCLDISQWKVVDAKTKKPLSLPSDRLTKYVIKSEVERWPGGWRVIRDEPQGKRC</sequence>
<accession>A0A640S7G5</accession>
<evidence type="ECO:0008006" key="5">
    <source>
        <dbReference type="Google" id="ProtNLM"/>
    </source>
</evidence>
<reference evidence="3 4" key="1">
    <citation type="submission" date="2019-12" db="EMBL/GenBank/DDBJ databases">
        <title>Whole genome shotgun sequence of Streptomyces caniferus NBRC 15389.</title>
        <authorList>
            <person name="Ichikawa N."/>
            <person name="Kimura A."/>
            <person name="Kitahashi Y."/>
            <person name="Komaki H."/>
            <person name="Tamura T."/>
        </authorList>
    </citation>
    <scope>NUCLEOTIDE SEQUENCE [LARGE SCALE GENOMIC DNA]</scope>
    <source>
        <strain evidence="3 4">NBRC 15389</strain>
    </source>
</reference>